<dbReference type="Proteomes" id="UP000000589">
    <property type="component" value="Chromosome 1"/>
</dbReference>
<reference evidence="1" key="3">
    <citation type="submission" date="2025-08" db="UniProtKB">
        <authorList>
            <consortium name="Ensembl"/>
        </authorList>
    </citation>
    <scope>IDENTIFICATION</scope>
    <source>
        <strain evidence="1">C57BL/6J</strain>
    </source>
</reference>
<proteinExistence type="evidence at protein level"/>
<dbReference type="ProteomicsDB" id="359166"/>
<keyword evidence="3" id="KW-1185">Reference proteome</keyword>
<accession>H3BJT8</accession>
<sequence>MWQPATERLQHFQTMLKSKLNVLTLKKEPIPAVLFHEPEAIELCTTTPLMKARTHSGCKVQYRSPSTSLGRPEKSMSDIRVLFFSGTPVLRVQISHD</sequence>
<protein>
    <submittedName>
        <fullName evidence="1">Phosphotyrosine interaction domain containing 1</fullName>
    </submittedName>
</protein>
<reference evidence="1" key="4">
    <citation type="submission" date="2025-09" db="UniProtKB">
        <authorList>
            <consortium name="Ensembl"/>
        </authorList>
    </citation>
    <scope>IDENTIFICATION</scope>
    <source>
        <strain evidence="1">C57BL/6J</strain>
    </source>
</reference>
<dbReference type="AlphaFoldDB" id="H3BJT8"/>
<evidence type="ECO:0007829" key="4">
    <source>
        <dbReference type="ProteomicsDB" id="H3BJT8"/>
    </source>
</evidence>
<dbReference type="GeneTree" id="ENSGT00510000048154"/>
<organism evidence="1 3">
    <name type="scientific">Mus musculus</name>
    <name type="common">Mouse</name>
    <dbReference type="NCBI Taxonomy" id="10090"/>
    <lineage>
        <taxon>Eukaryota</taxon>
        <taxon>Metazoa</taxon>
        <taxon>Chordata</taxon>
        <taxon>Craniata</taxon>
        <taxon>Vertebrata</taxon>
        <taxon>Euteleostomi</taxon>
        <taxon>Mammalia</taxon>
        <taxon>Eutheria</taxon>
        <taxon>Euarchontoglires</taxon>
        <taxon>Glires</taxon>
        <taxon>Rodentia</taxon>
        <taxon>Myomorpha</taxon>
        <taxon>Muroidea</taxon>
        <taxon>Muridae</taxon>
        <taxon>Murinae</taxon>
        <taxon>Mus</taxon>
        <taxon>Mus</taxon>
    </lineage>
</organism>
<dbReference type="MGI" id="MGI:2138391">
    <property type="gene designation" value="Pid1"/>
</dbReference>
<dbReference type="Ensembl" id="ENSMUST00000177458.2">
    <property type="protein sequence ID" value="ENSMUSP00000135120.2"/>
    <property type="gene ID" value="ENSMUSG00000045658.17"/>
</dbReference>
<dbReference type="UCSC" id="uc007bsv.2">
    <property type="organism name" value="mouse"/>
</dbReference>
<evidence type="ECO:0000313" key="3">
    <source>
        <dbReference type="Proteomes" id="UP000000589"/>
    </source>
</evidence>
<gene>
    <name evidence="1 2" type="primary">Pid1</name>
</gene>
<dbReference type="HOGENOM" id="CLU_2346093_0_0_1"/>
<dbReference type="VEuPathDB" id="HostDB:ENSMUSG00000045658"/>
<dbReference type="Bgee" id="ENSMUSG00000045658">
    <property type="expression patterns" value="Expressed in stroma of bone marrow and 234 other cell types or tissues"/>
</dbReference>
<dbReference type="ExpressionAtlas" id="H3BJT8">
    <property type="expression patterns" value="baseline and differential"/>
</dbReference>
<keyword evidence="4" id="KW-1267">Proteomics identification</keyword>
<name>H3BJT8_MOUSE</name>
<dbReference type="Antibodypedia" id="34394">
    <property type="antibodies" value="113 antibodies from 17 providers"/>
</dbReference>
<evidence type="ECO:0000313" key="1">
    <source>
        <dbReference type="Ensembl" id="ENSMUSP00000135120.2"/>
    </source>
</evidence>
<dbReference type="AGR" id="MGI:2138391"/>
<evidence type="ECO:0000313" key="2">
    <source>
        <dbReference type="MGI" id="MGI:2138391"/>
    </source>
</evidence>
<reference evidence="1 3" key="1">
    <citation type="journal article" date="2009" name="PLoS Biol.">
        <title>Lineage-specific biology revealed by a finished genome assembly of the mouse.</title>
        <authorList>
            <consortium name="Mouse Genome Sequencing Consortium"/>
            <person name="Church D.M."/>
            <person name="Goodstadt L."/>
            <person name="Hillier L.W."/>
            <person name="Zody M.C."/>
            <person name="Goldstein S."/>
            <person name="She X."/>
            <person name="Bult C.J."/>
            <person name="Agarwala R."/>
            <person name="Cherry J.L."/>
            <person name="DiCuccio M."/>
            <person name="Hlavina W."/>
            <person name="Kapustin Y."/>
            <person name="Meric P."/>
            <person name="Maglott D."/>
            <person name="Birtle Z."/>
            <person name="Marques A.C."/>
            <person name="Graves T."/>
            <person name="Zhou S."/>
            <person name="Teague B."/>
            <person name="Potamousis K."/>
            <person name="Churas C."/>
            <person name="Place M."/>
            <person name="Herschleb J."/>
            <person name="Runnheim R."/>
            <person name="Forrest D."/>
            <person name="Amos-Landgraf J."/>
            <person name="Schwartz D.C."/>
            <person name="Cheng Z."/>
            <person name="Lindblad-Toh K."/>
            <person name="Eichler E.E."/>
            <person name="Ponting C.P."/>
        </authorList>
    </citation>
    <scope>NUCLEOTIDE SEQUENCE [LARGE SCALE GENOMIC DNA]</scope>
    <source>
        <strain evidence="1 3">C57BL/6J</strain>
    </source>
</reference>
<reference evidence="1 3" key="2">
    <citation type="journal article" date="2011" name="PLoS Biol.">
        <title>Modernizing reference genome assemblies.</title>
        <authorList>
            <person name="Church D.M."/>
            <person name="Schneider V.A."/>
            <person name="Graves T."/>
            <person name="Auger K."/>
            <person name="Cunningham F."/>
            <person name="Bouk N."/>
            <person name="Chen H.C."/>
            <person name="Agarwala R."/>
            <person name="McLaren W.M."/>
            <person name="Ritchie G.R."/>
            <person name="Albracht D."/>
            <person name="Kremitzki M."/>
            <person name="Rock S."/>
            <person name="Kotkiewicz H."/>
            <person name="Kremitzki C."/>
            <person name="Wollam A."/>
            <person name="Trani L."/>
            <person name="Fulton L."/>
            <person name="Fulton R."/>
            <person name="Matthews L."/>
            <person name="Whitehead S."/>
            <person name="Chow W."/>
            <person name="Torrance J."/>
            <person name="Dunn M."/>
            <person name="Harden G."/>
            <person name="Threadgold G."/>
            <person name="Wood J."/>
            <person name="Collins J."/>
            <person name="Heath P."/>
            <person name="Griffiths G."/>
            <person name="Pelan S."/>
            <person name="Grafham D."/>
            <person name="Eichler E.E."/>
            <person name="Weinstock G."/>
            <person name="Mardis E.R."/>
            <person name="Wilson R.K."/>
            <person name="Howe K."/>
            <person name="Flicek P."/>
            <person name="Hubbard T."/>
        </authorList>
    </citation>
    <scope>NUCLEOTIDE SEQUENCE [LARGE SCALE GENOMIC DNA]</scope>
    <source>
        <strain evidence="1 3">C57BL/6J</strain>
    </source>
</reference>